<keyword evidence="2" id="KW-1185">Reference proteome</keyword>
<accession>A0ACB9ZEZ9</accession>
<dbReference type="Proteomes" id="UP001497700">
    <property type="component" value="Unassembled WGS sequence"/>
</dbReference>
<gene>
    <name evidence="1" type="ORF">F4820DRAFT_404152</name>
</gene>
<reference evidence="1 2" key="1">
    <citation type="journal article" date="2022" name="New Phytol.">
        <title>Ecological generalism drives hyperdiversity of secondary metabolite gene clusters in xylarialean endophytes.</title>
        <authorList>
            <person name="Franco M.E.E."/>
            <person name="Wisecaver J.H."/>
            <person name="Arnold A.E."/>
            <person name="Ju Y.M."/>
            <person name="Slot J.C."/>
            <person name="Ahrendt S."/>
            <person name="Moore L.P."/>
            <person name="Eastman K.E."/>
            <person name="Scott K."/>
            <person name="Konkel Z."/>
            <person name="Mondo S.J."/>
            <person name="Kuo A."/>
            <person name="Hayes R.D."/>
            <person name="Haridas S."/>
            <person name="Andreopoulos B."/>
            <person name="Riley R."/>
            <person name="LaButti K."/>
            <person name="Pangilinan J."/>
            <person name="Lipzen A."/>
            <person name="Amirebrahimi M."/>
            <person name="Yan J."/>
            <person name="Adam C."/>
            <person name="Keymanesh K."/>
            <person name="Ng V."/>
            <person name="Louie K."/>
            <person name="Northen T."/>
            <person name="Drula E."/>
            <person name="Henrissat B."/>
            <person name="Hsieh H.M."/>
            <person name="Youens-Clark K."/>
            <person name="Lutzoni F."/>
            <person name="Miadlikowska J."/>
            <person name="Eastwood D.C."/>
            <person name="Hamelin R.C."/>
            <person name="Grigoriev I.V."/>
            <person name="U'Ren J.M."/>
        </authorList>
    </citation>
    <scope>NUCLEOTIDE SEQUENCE [LARGE SCALE GENOMIC DNA]</scope>
    <source>
        <strain evidence="1 2">CBS 119005</strain>
    </source>
</reference>
<evidence type="ECO:0000313" key="1">
    <source>
        <dbReference type="EMBL" id="KAI4870151.1"/>
    </source>
</evidence>
<dbReference type="EMBL" id="MU393425">
    <property type="protein sequence ID" value="KAI4870151.1"/>
    <property type="molecule type" value="Genomic_DNA"/>
</dbReference>
<comment type="caution">
    <text evidence="1">The sequence shown here is derived from an EMBL/GenBank/DDBJ whole genome shotgun (WGS) entry which is preliminary data.</text>
</comment>
<proteinExistence type="predicted"/>
<evidence type="ECO:0000313" key="2">
    <source>
        <dbReference type="Proteomes" id="UP001497700"/>
    </source>
</evidence>
<sequence length="387" mass="43712">MAYQIADRRRVYLACRAIFAGDKAHLRRPKKVREEIEKRPSALGSLNRDLGIEKVVEILRDLLERRVFESELKAKVEFPELFVSSPRQEAKREESEIGAAKSTAEALEEIASAEHADAESDEGFGGVHQYGEDVKVETNVEKAAPQHTIVLPSLYPTYVPYKAQHAILTQAQRMLEESCFEFVQKWAPVALEEQGLDCASSVELTKWTRLVAKIADKMPQEAFKLGVTPLTEILFATDKVRHSAVHRLLTTARGIQDLVRSAVALTLALNDHRRAGELEEMCYELDSKIKAMELNKNVLENSAKAGLEEIQRQREELDRRETEIIANMIRDDRENKSLVGNLLEDLVGRILEGNTETEEEVKGGQNGNVGRDRSLSRVAEDPFKVYY</sequence>
<name>A0ACB9ZEZ9_9PEZI</name>
<organism evidence="1 2">
    <name type="scientific">Hypoxylon rubiginosum</name>
    <dbReference type="NCBI Taxonomy" id="110542"/>
    <lineage>
        <taxon>Eukaryota</taxon>
        <taxon>Fungi</taxon>
        <taxon>Dikarya</taxon>
        <taxon>Ascomycota</taxon>
        <taxon>Pezizomycotina</taxon>
        <taxon>Sordariomycetes</taxon>
        <taxon>Xylariomycetidae</taxon>
        <taxon>Xylariales</taxon>
        <taxon>Hypoxylaceae</taxon>
        <taxon>Hypoxylon</taxon>
    </lineage>
</organism>
<protein>
    <submittedName>
        <fullName evidence="1">Uncharacterized protein</fullName>
    </submittedName>
</protein>